<dbReference type="GO" id="GO:0005615">
    <property type="term" value="C:extracellular space"/>
    <property type="evidence" value="ECO:0007669"/>
    <property type="project" value="TreeGrafter"/>
</dbReference>
<feature type="compositionally biased region" description="Basic and acidic residues" evidence="3">
    <location>
        <begin position="571"/>
        <end position="596"/>
    </location>
</feature>
<proteinExistence type="predicted"/>
<evidence type="ECO:0000313" key="6">
    <source>
        <dbReference type="Proteomes" id="UP001152759"/>
    </source>
</evidence>
<evidence type="ECO:0008006" key="7">
    <source>
        <dbReference type="Google" id="ProtNLM"/>
    </source>
</evidence>
<evidence type="ECO:0000256" key="2">
    <source>
        <dbReference type="PROSITE-ProRule" id="PRU00497"/>
    </source>
</evidence>
<dbReference type="PROSITE" id="PS00233">
    <property type="entry name" value="CHIT_BIND_RR_1"/>
    <property type="match status" value="1"/>
</dbReference>
<evidence type="ECO:0000256" key="4">
    <source>
        <dbReference type="SAM" id="SignalP"/>
    </source>
</evidence>
<dbReference type="AlphaFoldDB" id="A0A9P0G0P1"/>
<feature type="compositionally biased region" description="Low complexity" evidence="3">
    <location>
        <begin position="476"/>
        <end position="491"/>
    </location>
</feature>
<feature type="compositionally biased region" description="Basic and acidic residues" evidence="3">
    <location>
        <begin position="376"/>
        <end position="412"/>
    </location>
</feature>
<feature type="compositionally biased region" description="Polar residues" evidence="3">
    <location>
        <begin position="611"/>
        <end position="622"/>
    </location>
</feature>
<dbReference type="InterPro" id="IPR031311">
    <property type="entry name" value="CHIT_BIND_RR_consensus"/>
</dbReference>
<keyword evidence="1 2" id="KW-0193">Cuticle</keyword>
<dbReference type="PANTHER" id="PTHR12236">
    <property type="entry name" value="STRUCTURAL CONTITUENT OF CUTICLE"/>
    <property type="match status" value="1"/>
</dbReference>
<feature type="signal peptide" evidence="4">
    <location>
        <begin position="1"/>
        <end position="28"/>
    </location>
</feature>
<dbReference type="EMBL" id="OU963865">
    <property type="protein sequence ID" value="CAH0771383.1"/>
    <property type="molecule type" value="Genomic_DNA"/>
</dbReference>
<dbReference type="Proteomes" id="UP001152759">
    <property type="component" value="Chromosome 4"/>
</dbReference>
<name>A0A9P0G0P1_BEMTA</name>
<feature type="region of interest" description="Disordered" evidence="3">
    <location>
        <begin position="376"/>
        <end position="496"/>
    </location>
</feature>
<dbReference type="InterPro" id="IPR051217">
    <property type="entry name" value="Insect_Cuticle_Struc_Prot"/>
</dbReference>
<feature type="region of interest" description="Disordered" evidence="3">
    <location>
        <begin position="571"/>
        <end position="622"/>
    </location>
</feature>
<keyword evidence="4" id="KW-0732">Signal</keyword>
<feature type="chain" id="PRO_5040404066" description="Cuticular protein" evidence="4">
    <location>
        <begin position="29"/>
        <end position="717"/>
    </location>
</feature>
<accession>A0A9P0G0P1</accession>
<feature type="region of interest" description="Disordered" evidence="3">
    <location>
        <begin position="639"/>
        <end position="717"/>
    </location>
</feature>
<feature type="compositionally biased region" description="Polar residues" evidence="3">
    <location>
        <begin position="682"/>
        <end position="693"/>
    </location>
</feature>
<sequence>MERPSSKMILQAQVLVLLTCLMALSVRSTEVGVPERFLKPRNYNPHPYEDAILRNQNLQLQALQLQLPQAAAPYALFHRKPANGDVTTPVPYPIPPVILKQKPEKYKSEVPSKYSSVPKNYAFSYAVKDKNSGDDFSHSQAHNGLATKGEYRVKLPDGRVQIVSYTADNNGYRADVRYEGDPLSSEAPEKKPTKKPQFNFDKFHDPDFAFSPIAFKGFKPFKSIFLQPTTTPPPAPQAHHTHESQMQTLNKIPESSEEYPQVDNYSLDYYENNFGTQAPDYQNSVEEVNHQPEVRTPEDPFRNGYRFPYRGSIHPKVPEVATRNEVNHQVQNDIAAEEPAYPNPERVTQTVPIAVYPVYSVTQPNYDYDRQVYSEYQSKEQPQEQHDDRQHLHEQRLRQQEQQQLHEQRLRQQEQQQLHEQQLRHEQQQLTEQRLRQEKQQLHEQQIRQDHQQLHEQQLRQEHEQLHEQQLRQEQLHQQQLHQQIHQQQLHQQHHTEVTAPKVPQNINVYYQPKYVVPVVDHASPKPGYISTPAHYDYQTTPAASYEQSAYTTAAPTTVYRQLPSELSFRKVSPDLKPVPEERVKIQPNSEPHEDSGSPDYIVPPAAKPASQPSDYQEASGSQEVSIVKSVSASLASGFTGGAKRSFPVAVSERTLQDTPGARTYPAESSGEEETPIKRSFSVVTEKSSQSESKGFPLDIRRISSPTPKPQEQTDKK</sequence>
<dbReference type="GO" id="GO:0042302">
    <property type="term" value="F:structural constituent of cuticle"/>
    <property type="evidence" value="ECO:0007669"/>
    <property type="project" value="UniProtKB-UniRule"/>
</dbReference>
<organism evidence="5 6">
    <name type="scientific">Bemisia tabaci</name>
    <name type="common">Sweetpotato whitefly</name>
    <name type="synonym">Aleurodes tabaci</name>
    <dbReference type="NCBI Taxonomy" id="7038"/>
    <lineage>
        <taxon>Eukaryota</taxon>
        <taxon>Metazoa</taxon>
        <taxon>Ecdysozoa</taxon>
        <taxon>Arthropoda</taxon>
        <taxon>Hexapoda</taxon>
        <taxon>Insecta</taxon>
        <taxon>Pterygota</taxon>
        <taxon>Neoptera</taxon>
        <taxon>Paraneoptera</taxon>
        <taxon>Hemiptera</taxon>
        <taxon>Sternorrhyncha</taxon>
        <taxon>Aleyrodoidea</taxon>
        <taxon>Aleyrodidae</taxon>
        <taxon>Aleyrodinae</taxon>
        <taxon>Bemisia</taxon>
    </lineage>
</organism>
<evidence type="ECO:0000313" key="5">
    <source>
        <dbReference type="EMBL" id="CAH0771383.1"/>
    </source>
</evidence>
<dbReference type="KEGG" id="btab:109042534"/>
<dbReference type="InterPro" id="IPR000618">
    <property type="entry name" value="Insect_cuticle"/>
</dbReference>
<dbReference type="PANTHER" id="PTHR12236:SF79">
    <property type="entry name" value="CUTICULAR PROTEIN 50CB-RELATED"/>
    <property type="match status" value="1"/>
</dbReference>
<evidence type="ECO:0000256" key="3">
    <source>
        <dbReference type="SAM" id="MobiDB-lite"/>
    </source>
</evidence>
<reference evidence="5" key="1">
    <citation type="submission" date="2021-12" db="EMBL/GenBank/DDBJ databases">
        <authorList>
            <person name="King R."/>
        </authorList>
    </citation>
    <scope>NUCLEOTIDE SEQUENCE</scope>
</reference>
<dbReference type="Pfam" id="PF00379">
    <property type="entry name" value="Chitin_bind_4"/>
    <property type="match status" value="1"/>
</dbReference>
<feature type="compositionally biased region" description="Basic and acidic residues" evidence="3">
    <location>
        <begin position="421"/>
        <end position="475"/>
    </location>
</feature>
<evidence type="ECO:0000256" key="1">
    <source>
        <dbReference type="ARBA" id="ARBA00022460"/>
    </source>
</evidence>
<protein>
    <recommendedName>
        <fullName evidence="7">Cuticular protein</fullName>
    </recommendedName>
</protein>
<keyword evidence="6" id="KW-1185">Reference proteome</keyword>
<dbReference type="PROSITE" id="PS51155">
    <property type="entry name" value="CHIT_BIND_RR_2"/>
    <property type="match status" value="1"/>
</dbReference>
<gene>
    <name evidence="5" type="ORF">BEMITA_LOCUS8135</name>
</gene>
<dbReference type="GO" id="GO:0031012">
    <property type="term" value="C:extracellular matrix"/>
    <property type="evidence" value="ECO:0007669"/>
    <property type="project" value="TreeGrafter"/>
</dbReference>